<reference evidence="3" key="1">
    <citation type="submission" date="2025-08" db="UniProtKB">
        <authorList>
            <consortium name="RefSeq"/>
        </authorList>
    </citation>
    <scope>IDENTIFICATION</scope>
    <source>
        <tissue evidence="3">Leaves</tissue>
    </source>
</reference>
<dbReference type="InterPro" id="IPR023780">
    <property type="entry name" value="Chromo_domain"/>
</dbReference>
<gene>
    <name evidence="3" type="primary">LOC140005027</name>
</gene>
<dbReference type="InterPro" id="IPR000953">
    <property type="entry name" value="Chromo/chromo_shadow_dom"/>
</dbReference>
<dbReference type="Pfam" id="PF24626">
    <property type="entry name" value="SH3_Tf2-1"/>
    <property type="match status" value="1"/>
</dbReference>
<dbReference type="PANTHER" id="PTHR46148:SF52">
    <property type="entry name" value="OS04G0603800 PROTEIN"/>
    <property type="match status" value="1"/>
</dbReference>
<feature type="domain" description="Chromo" evidence="1">
    <location>
        <begin position="68"/>
        <end position="120"/>
    </location>
</feature>
<dbReference type="InterPro" id="IPR056924">
    <property type="entry name" value="SH3_Tf2-1"/>
</dbReference>
<name>A0ABM4U1P0_COFAR</name>
<evidence type="ECO:0000313" key="2">
    <source>
        <dbReference type="Proteomes" id="UP001652660"/>
    </source>
</evidence>
<keyword evidence="2" id="KW-1185">Reference proteome</keyword>
<evidence type="ECO:0000313" key="3">
    <source>
        <dbReference type="RefSeq" id="XP_071901197.1"/>
    </source>
</evidence>
<dbReference type="Gene3D" id="2.40.50.40">
    <property type="match status" value="1"/>
</dbReference>
<dbReference type="PANTHER" id="PTHR46148">
    <property type="entry name" value="CHROMO DOMAIN-CONTAINING PROTEIN"/>
    <property type="match status" value="1"/>
</dbReference>
<dbReference type="PROSITE" id="PS50013">
    <property type="entry name" value="CHROMO_2"/>
    <property type="match status" value="1"/>
</dbReference>
<protein>
    <recommendedName>
        <fullName evidence="1">Chromo domain-containing protein</fullName>
    </recommendedName>
</protein>
<dbReference type="Proteomes" id="UP001652660">
    <property type="component" value="Chromosome 4c"/>
</dbReference>
<dbReference type="Pfam" id="PF00385">
    <property type="entry name" value="Chromo"/>
    <property type="match status" value="1"/>
</dbReference>
<evidence type="ECO:0000259" key="1">
    <source>
        <dbReference type="PROSITE" id="PS50013"/>
    </source>
</evidence>
<dbReference type="GeneID" id="140005027"/>
<sequence length="120" mass="13938">MRSNTKLSARYFRPYQVIQKIGKVAYKLQLPASSKIHPIFHVSLLKKKIGQQVVPVLQLPDTNEKGHFRIEPIAVLDRRIVKKKNAAAVQWLVQWWGTSPAEATWEDAEEIERKYPEFQS</sequence>
<organism evidence="2 3">
    <name type="scientific">Coffea arabica</name>
    <name type="common">Arabian coffee</name>
    <dbReference type="NCBI Taxonomy" id="13443"/>
    <lineage>
        <taxon>Eukaryota</taxon>
        <taxon>Viridiplantae</taxon>
        <taxon>Streptophyta</taxon>
        <taxon>Embryophyta</taxon>
        <taxon>Tracheophyta</taxon>
        <taxon>Spermatophyta</taxon>
        <taxon>Magnoliopsida</taxon>
        <taxon>eudicotyledons</taxon>
        <taxon>Gunneridae</taxon>
        <taxon>Pentapetalae</taxon>
        <taxon>asterids</taxon>
        <taxon>lamiids</taxon>
        <taxon>Gentianales</taxon>
        <taxon>Rubiaceae</taxon>
        <taxon>Ixoroideae</taxon>
        <taxon>Gardenieae complex</taxon>
        <taxon>Bertiereae - Coffeeae clade</taxon>
        <taxon>Coffeeae</taxon>
        <taxon>Coffea</taxon>
    </lineage>
</organism>
<proteinExistence type="predicted"/>
<dbReference type="InterPro" id="IPR016197">
    <property type="entry name" value="Chromo-like_dom_sf"/>
</dbReference>
<accession>A0ABM4U1P0</accession>
<dbReference type="SUPFAM" id="SSF54160">
    <property type="entry name" value="Chromo domain-like"/>
    <property type="match status" value="1"/>
</dbReference>
<dbReference type="RefSeq" id="XP_071901197.1">
    <property type="nucleotide sequence ID" value="XM_072045096.1"/>
</dbReference>